<accession>A0A9P8J1F9</accession>
<evidence type="ECO:0000256" key="3">
    <source>
        <dbReference type="ARBA" id="ARBA00022692"/>
    </source>
</evidence>
<gene>
    <name evidence="8" type="ORF">KCU76_g15525</name>
</gene>
<dbReference type="GO" id="GO:0016020">
    <property type="term" value="C:membrane"/>
    <property type="evidence" value="ECO:0007669"/>
    <property type="project" value="UniProtKB-SubCell"/>
</dbReference>
<dbReference type="InterPro" id="IPR007224">
    <property type="entry name" value="TIF_Rrn11"/>
</dbReference>
<feature type="non-terminal residue" evidence="8">
    <location>
        <position position="901"/>
    </location>
</feature>
<dbReference type="InterPro" id="IPR006094">
    <property type="entry name" value="Oxid_FAD_bind_N"/>
</dbReference>
<dbReference type="GO" id="GO:0071949">
    <property type="term" value="F:FAD binding"/>
    <property type="evidence" value="ECO:0007669"/>
    <property type="project" value="InterPro"/>
</dbReference>
<dbReference type="SUPFAM" id="SSF56176">
    <property type="entry name" value="FAD-binding/transporter-associated domain-like"/>
    <property type="match status" value="1"/>
</dbReference>
<comment type="caution">
    <text evidence="8">The sequence shown here is derived from an EMBL/GenBank/DDBJ whole genome shotgun (WGS) entry which is preliminary data.</text>
</comment>
<dbReference type="GO" id="GO:0008202">
    <property type="term" value="P:steroid metabolic process"/>
    <property type="evidence" value="ECO:0007669"/>
    <property type="project" value="TreeGrafter"/>
</dbReference>
<feature type="region of interest" description="Disordered" evidence="6">
    <location>
        <begin position="337"/>
        <end position="363"/>
    </location>
</feature>
<proteinExistence type="predicted"/>
<dbReference type="InterPro" id="IPR040165">
    <property type="entry name" value="Diminuto-like"/>
</dbReference>
<evidence type="ECO:0000313" key="8">
    <source>
        <dbReference type="EMBL" id="KAG9678585.1"/>
    </source>
</evidence>
<evidence type="ECO:0000256" key="5">
    <source>
        <dbReference type="ARBA" id="ARBA00023136"/>
    </source>
</evidence>
<feature type="region of interest" description="Disordered" evidence="6">
    <location>
        <begin position="260"/>
        <end position="284"/>
    </location>
</feature>
<dbReference type="PANTHER" id="PTHR10801">
    <property type="entry name" value="24-DEHYDROCHOLESTEROL REDUCTASE"/>
    <property type="match status" value="1"/>
</dbReference>
<feature type="region of interest" description="Disordered" evidence="6">
    <location>
        <begin position="1"/>
        <end position="95"/>
    </location>
</feature>
<protein>
    <recommendedName>
        <fullName evidence="2">Delta(24)-sterol reductase</fullName>
        <ecNumber evidence="2">1.3.1.72</ecNumber>
    </recommendedName>
</protein>
<dbReference type="OrthoDB" id="415825at2759"/>
<dbReference type="Gene3D" id="3.30.465.10">
    <property type="match status" value="1"/>
</dbReference>
<dbReference type="Pfam" id="PF01565">
    <property type="entry name" value="FAD_binding_4"/>
    <property type="match status" value="1"/>
</dbReference>
<dbReference type="GO" id="GO:0005737">
    <property type="term" value="C:cytoplasm"/>
    <property type="evidence" value="ECO:0007669"/>
    <property type="project" value="TreeGrafter"/>
</dbReference>
<dbReference type="EMBL" id="JAHFXF010001026">
    <property type="protein sequence ID" value="KAG9678585.1"/>
    <property type="molecule type" value="Genomic_DNA"/>
</dbReference>
<sequence>MPPTAHHFTPVYSLHEPQQSFRSKQYAPPRKRKRQQDLDDDDESDDSDLHTDPLQPSVPSHDINDPYRVAGWPENMPLPGHSFPHAPAVKPRTRQPLSNNLQKELAALKPPLYVPPPGEQDTTSSLRRHHLGVLTTILHTSLLKHDFLRAGRAWGMILRTNILGRPLDVRTHGRWGIGAEILMRKFSPQNDSQDESNNASTISDEGFEAAKDYYERLILQYPFQKTNPNAISSLTFYPAMFGLCIYEIQQKCNRALERNRNSSLEADQSDSELEPTRNQESEGIAAIKRSELDSAASLAARMDELMLSPPFDTYPPLLQLRGSVALWLADLYAAAANSDDDGDENKERAATERSRAKRVATTQRNVVHRSNFSAATLPRTTILRSSSHMQSICYDFPTRVRGFASTSGTSDFLKQHNVAVNDLSARVAEFHANKQKFRISHGSTNSTRQTSKGPHVLDVSALNKVLKVDVDKKIAYVEPNVPMDRLVEATLPYGLVPPVVMEFPGITAGGGYAGTAGESSSFKHGFFNHTIESVEMILATGEVVKCSPTERSDLFYGAAGAVGSFGVTTLIELRLEPAKKFVETTYHPVSNMQDAIGTLEKATADHSLDYVDGIMFSKTQGAIVTGRMTDTPSSNLPVQTFSSAWDPWFYQHVQGQISKSETEPVVEAVPLPEYLFRYDRGGFWVGDMAFKYFNFPYNKFTRWFLDDFTHTRMMYTALHASGESKRCIIQDLALPYSTAEKFVDYTSSELDIFPLWLCPLKRTQQPTMHPYTREDKELMLNIGVWGFGPNNRAEFVKANRNLEAKLRELGGMKWLYAQTYYTESEFWEQFDHKWYDELREKYGATNLPSVYDKVKASPEKADAPEKFLEKWPWAGFYGIWKAIQSKTYIQARNAAWRQWVK</sequence>
<evidence type="ECO:0000256" key="2">
    <source>
        <dbReference type="ARBA" id="ARBA00012405"/>
    </source>
</evidence>
<dbReference type="GO" id="GO:0000246">
    <property type="term" value="F:Delta24(24-1) sterol reductase activity"/>
    <property type="evidence" value="ECO:0007669"/>
    <property type="project" value="TreeGrafter"/>
</dbReference>
<evidence type="ECO:0000256" key="6">
    <source>
        <dbReference type="SAM" id="MobiDB-lite"/>
    </source>
</evidence>
<feature type="domain" description="FAD-binding PCMH-type" evidence="7">
    <location>
        <begin position="405"/>
        <end position="578"/>
    </location>
</feature>
<dbReference type="PROSITE" id="PS51387">
    <property type="entry name" value="FAD_PCMH"/>
    <property type="match status" value="1"/>
</dbReference>
<dbReference type="FunFam" id="3.30.465.10:FF:000031">
    <property type="entry name" value="FAD binding domain protein"/>
    <property type="match status" value="1"/>
</dbReference>
<name>A0A9P8J1F9_AURME</name>
<dbReference type="Proteomes" id="UP000779574">
    <property type="component" value="Unassembled WGS sequence"/>
</dbReference>
<dbReference type="EC" id="1.3.1.72" evidence="2"/>
<dbReference type="GO" id="GO:0001164">
    <property type="term" value="F:RNA polymerase I core promoter sequence-specific DNA binding"/>
    <property type="evidence" value="ECO:0007669"/>
    <property type="project" value="InterPro"/>
</dbReference>
<keyword evidence="3" id="KW-0812">Transmembrane</keyword>
<dbReference type="Pfam" id="PF04090">
    <property type="entry name" value="Rrn11"/>
    <property type="match status" value="1"/>
</dbReference>
<organism evidence="8 9">
    <name type="scientific">Aureobasidium melanogenum</name>
    <name type="common">Aureobasidium pullulans var. melanogenum</name>
    <dbReference type="NCBI Taxonomy" id="46634"/>
    <lineage>
        <taxon>Eukaryota</taxon>
        <taxon>Fungi</taxon>
        <taxon>Dikarya</taxon>
        <taxon>Ascomycota</taxon>
        <taxon>Pezizomycotina</taxon>
        <taxon>Dothideomycetes</taxon>
        <taxon>Dothideomycetidae</taxon>
        <taxon>Dothideales</taxon>
        <taxon>Saccotheciaceae</taxon>
        <taxon>Aureobasidium</taxon>
    </lineage>
</organism>
<evidence type="ECO:0000313" key="9">
    <source>
        <dbReference type="Proteomes" id="UP000779574"/>
    </source>
</evidence>
<dbReference type="InterPro" id="IPR016169">
    <property type="entry name" value="FAD-bd_PCMH_sub2"/>
</dbReference>
<evidence type="ECO:0000256" key="4">
    <source>
        <dbReference type="ARBA" id="ARBA00022989"/>
    </source>
</evidence>
<evidence type="ECO:0000259" key="7">
    <source>
        <dbReference type="PROSITE" id="PS51387"/>
    </source>
</evidence>
<dbReference type="AlphaFoldDB" id="A0A9P8J1F9"/>
<dbReference type="InterPro" id="IPR036318">
    <property type="entry name" value="FAD-bd_PCMH-like_sf"/>
</dbReference>
<keyword evidence="4" id="KW-1133">Transmembrane helix</keyword>
<dbReference type="InterPro" id="IPR016166">
    <property type="entry name" value="FAD-bd_PCMH"/>
</dbReference>
<dbReference type="GO" id="GO:0001181">
    <property type="term" value="F:RNA polymerase I general transcription initiation factor activity"/>
    <property type="evidence" value="ECO:0007669"/>
    <property type="project" value="InterPro"/>
</dbReference>
<evidence type="ECO:0000256" key="1">
    <source>
        <dbReference type="ARBA" id="ARBA00004167"/>
    </source>
</evidence>
<dbReference type="GO" id="GO:0050614">
    <property type="term" value="F:Delta24-sterol reductase activity"/>
    <property type="evidence" value="ECO:0007669"/>
    <property type="project" value="UniProtKB-EC"/>
</dbReference>
<reference evidence="8" key="1">
    <citation type="journal article" date="2021" name="J Fungi (Basel)">
        <title>Virulence traits and population genomics of the black yeast Aureobasidium melanogenum.</title>
        <authorList>
            <person name="Cernosa A."/>
            <person name="Sun X."/>
            <person name="Gostincar C."/>
            <person name="Fang C."/>
            <person name="Gunde-Cimerman N."/>
            <person name="Song Z."/>
        </authorList>
    </citation>
    <scope>NUCLEOTIDE SEQUENCE</scope>
    <source>
        <strain evidence="8">EXF-9911</strain>
    </source>
</reference>
<feature type="compositionally biased region" description="Basic and acidic residues" evidence="6">
    <location>
        <begin position="345"/>
        <end position="354"/>
    </location>
</feature>
<keyword evidence="5" id="KW-0472">Membrane</keyword>
<reference evidence="8" key="2">
    <citation type="submission" date="2021-08" db="EMBL/GenBank/DDBJ databases">
        <authorList>
            <person name="Gostincar C."/>
            <person name="Sun X."/>
            <person name="Song Z."/>
            <person name="Gunde-Cimerman N."/>
        </authorList>
    </citation>
    <scope>NUCLEOTIDE SEQUENCE</scope>
    <source>
        <strain evidence="8">EXF-9911</strain>
    </source>
</reference>
<dbReference type="PANTHER" id="PTHR10801:SF10">
    <property type="entry name" value="FAD BINDING DOMAIN PROTEIN (AFU_ORTHOLOGUE AFUA_6G14300)"/>
    <property type="match status" value="1"/>
</dbReference>
<comment type="subcellular location">
    <subcellularLocation>
        <location evidence="1">Membrane</location>
        <topology evidence="1">Single-pass membrane protein</topology>
    </subcellularLocation>
</comment>